<proteinExistence type="predicted"/>
<comment type="caution">
    <text evidence="1">The sequence shown here is derived from an EMBL/GenBank/DDBJ whole genome shotgun (WGS) entry which is preliminary data.</text>
</comment>
<dbReference type="EMBL" id="BARV01036187">
    <property type="protein sequence ID" value="GAI51336.1"/>
    <property type="molecule type" value="Genomic_DNA"/>
</dbReference>
<organism evidence="1">
    <name type="scientific">marine sediment metagenome</name>
    <dbReference type="NCBI Taxonomy" id="412755"/>
    <lineage>
        <taxon>unclassified sequences</taxon>
        <taxon>metagenomes</taxon>
        <taxon>ecological metagenomes</taxon>
    </lineage>
</organism>
<dbReference type="SUPFAM" id="SSF75005">
    <property type="entry name" value="Arabinanase/levansucrase/invertase"/>
    <property type="match status" value="2"/>
</dbReference>
<accession>X1Q950</accession>
<name>X1Q950_9ZZZZ</name>
<dbReference type="InterPro" id="IPR023296">
    <property type="entry name" value="Glyco_hydro_beta-prop_sf"/>
</dbReference>
<evidence type="ECO:0008006" key="2">
    <source>
        <dbReference type="Google" id="ProtNLM"/>
    </source>
</evidence>
<dbReference type="PANTHER" id="PTHR35279:SF1">
    <property type="entry name" value="ARABINANASE_LEVANSUCRASE_INVERTASE"/>
    <property type="match status" value="1"/>
</dbReference>
<sequence>PILDLGPEGSWEDEHIACAFIIKEETNKYYMWYSGRSKGDSTDSALKWHIGLATASSPVGPWKKYEDNPVMEDFGYVGGVVKHKGKYYMYCEYPIAGREKVNVDYGPIALATADAPEGPWSKYEGNPVISPGEWGSWDDGGFSEAKVFYRDGVFHLFYGGAKLLKPRRLTQESIGYAYSLDGYNFTKYSGNPVALREKNPNASAFAEVHAFFEPPFIYLYHTLRYTTSPS</sequence>
<reference evidence="1" key="1">
    <citation type="journal article" date="2014" name="Front. Microbiol.">
        <title>High frequency of phylogenetically diverse reductive dehalogenase-homologous genes in deep subseafloor sedimentary metagenomes.</title>
        <authorList>
            <person name="Kawai M."/>
            <person name="Futagami T."/>
            <person name="Toyoda A."/>
            <person name="Takaki Y."/>
            <person name="Nishi S."/>
            <person name="Hori S."/>
            <person name="Arai W."/>
            <person name="Tsubouchi T."/>
            <person name="Morono Y."/>
            <person name="Uchiyama I."/>
            <person name="Ito T."/>
            <person name="Fujiyama A."/>
            <person name="Inagaki F."/>
            <person name="Takami H."/>
        </authorList>
    </citation>
    <scope>NUCLEOTIDE SEQUENCE</scope>
    <source>
        <strain evidence="1">Expedition CK06-06</strain>
    </source>
</reference>
<evidence type="ECO:0000313" key="1">
    <source>
        <dbReference type="EMBL" id="GAI51336.1"/>
    </source>
</evidence>
<protein>
    <recommendedName>
        <fullName evidence="2">Glycosyl hydrolase family 32 N-terminal domain-containing protein</fullName>
    </recommendedName>
</protein>
<feature type="non-terminal residue" evidence="1">
    <location>
        <position position="230"/>
    </location>
</feature>
<feature type="non-terminal residue" evidence="1">
    <location>
        <position position="1"/>
    </location>
</feature>
<dbReference type="Gene3D" id="2.115.10.20">
    <property type="entry name" value="Glycosyl hydrolase domain, family 43"/>
    <property type="match status" value="2"/>
</dbReference>
<dbReference type="AlphaFoldDB" id="X1Q950"/>
<dbReference type="PANTHER" id="PTHR35279">
    <property type="match status" value="1"/>
</dbReference>
<gene>
    <name evidence="1" type="ORF">S06H3_56271</name>
</gene>